<dbReference type="OrthoDB" id="298012at2759"/>
<dbReference type="GO" id="GO:0016618">
    <property type="term" value="F:hydroxypyruvate reductase [NAD(P)H] activity"/>
    <property type="evidence" value="ECO:0007669"/>
    <property type="project" value="TreeGrafter"/>
</dbReference>
<proteinExistence type="predicted"/>
<dbReference type="GO" id="GO:0030267">
    <property type="term" value="F:glyoxylate reductase (NADPH) activity"/>
    <property type="evidence" value="ECO:0007669"/>
    <property type="project" value="TreeGrafter"/>
</dbReference>
<comment type="caution">
    <text evidence="4">The sequence shown here is derived from an EMBL/GenBank/DDBJ whole genome shotgun (WGS) entry which is preliminary data.</text>
</comment>
<reference evidence="4 5" key="1">
    <citation type="submission" date="2020-06" db="EMBL/GenBank/DDBJ databases">
        <title>Transcriptomic and genomic resources for Thalictrum thalictroides and T. hernandezii: Facilitating candidate gene discovery in an emerging model plant lineage.</title>
        <authorList>
            <person name="Arias T."/>
            <person name="Riano-Pachon D.M."/>
            <person name="Di Stilio V.S."/>
        </authorList>
    </citation>
    <scope>NUCLEOTIDE SEQUENCE [LARGE SCALE GENOMIC DNA]</scope>
    <source>
        <strain evidence="5">cv. WT478/WT964</strain>
        <tissue evidence="4">Leaves</tissue>
    </source>
</reference>
<evidence type="ECO:0000259" key="3">
    <source>
        <dbReference type="Pfam" id="PF02826"/>
    </source>
</evidence>
<evidence type="ECO:0000313" key="4">
    <source>
        <dbReference type="EMBL" id="KAF5193290.1"/>
    </source>
</evidence>
<dbReference type="SUPFAM" id="SSF51735">
    <property type="entry name" value="NAD(P)-binding Rossmann-fold domains"/>
    <property type="match status" value="1"/>
</dbReference>
<evidence type="ECO:0000313" key="5">
    <source>
        <dbReference type="Proteomes" id="UP000554482"/>
    </source>
</evidence>
<accession>A0A7J6W9M3</accession>
<dbReference type="InterPro" id="IPR036291">
    <property type="entry name" value="NAD(P)-bd_dom_sf"/>
</dbReference>
<dbReference type="PANTHER" id="PTHR10996:SF178">
    <property type="entry name" value="2-HYDROXYACID DEHYDROGENASE YGL185C-RELATED"/>
    <property type="match status" value="1"/>
</dbReference>
<protein>
    <submittedName>
        <fullName evidence="4">Glyoxylate reductase</fullName>
    </submittedName>
</protein>
<dbReference type="InterPro" id="IPR006140">
    <property type="entry name" value="D-isomer_DH_NAD-bd"/>
</dbReference>
<organism evidence="4 5">
    <name type="scientific">Thalictrum thalictroides</name>
    <name type="common">Rue-anemone</name>
    <name type="synonym">Anemone thalictroides</name>
    <dbReference type="NCBI Taxonomy" id="46969"/>
    <lineage>
        <taxon>Eukaryota</taxon>
        <taxon>Viridiplantae</taxon>
        <taxon>Streptophyta</taxon>
        <taxon>Embryophyta</taxon>
        <taxon>Tracheophyta</taxon>
        <taxon>Spermatophyta</taxon>
        <taxon>Magnoliopsida</taxon>
        <taxon>Ranunculales</taxon>
        <taxon>Ranunculaceae</taxon>
        <taxon>Thalictroideae</taxon>
        <taxon>Thalictrum</taxon>
    </lineage>
</organism>
<feature type="domain" description="D-isomer specific 2-hydroxyacid dehydrogenase NAD-binding" evidence="3">
    <location>
        <begin position="41"/>
        <end position="158"/>
    </location>
</feature>
<dbReference type="GO" id="GO:0051287">
    <property type="term" value="F:NAD binding"/>
    <property type="evidence" value="ECO:0007669"/>
    <property type="project" value="InterPro"/>
</dbReference>
<dbReference type="EMBL" id="JABWDY010020257">
    <property type="protein sequence ID" value="KAF5193290.1"/>
    <property type="molecule type" value="Genomic_DNA"/>
</dbReference>
<keyword evidence="5" id="KW-1185">Reference proteome</keyword>
<dbReference type="GO" id="GO:0005829">
    <property type="term" value="C:cytosol"/>
    <property type="evidence" value="ECO:0007669"/>
    <property type="project" value="TreeGrafter"/>
</dbReference>
<dbReference type="AlphaFoldDB" id="A0A7J6W9M3"/>
<dbReference type="InterPro" id="IPR050223">
    <property type="entry name" value="D-isomer_2-hydroxyacid_DH"/>
</dbReference>
<dbReference type="Pfam" id="PF02826">
    <property type="entry name" value="2-Hacid_dh_C"/>
    <property type="match status" value="1"/>
</dbReference>
<dbReference type="Proteomes" id="UP000554482">
    <property type="component" value="Unassembled WGS sequence"/>
</dbReference>
<keyword evidence="1" id="KW-0560">Oxidoreductase</keyword>
<keyword evidence="2" id="KW-0520">NAD</keyword>
<gene>
    <name evidence="4" type="ORF">FRX31_017123</name>
</gene>
<evidence type="ECO:0000256" key="1">
    <source>
        <dbReference type="ARBA" id="ARBA00023002"/>
    </source>
</evidence>
<dbReference type="PANTHER" id="PTHR10996">
    <property type="entry name" value="2-HYDROXYACID DEHYDROGENASE-RELATED"/>
    <property type="match status" value="1"/>
</dbReference>
<evidence type="ECO:0000256" key="2">
    <source>
        <dbReference type="ARBA" id="ARBA00023027"/>
    </source>
</evidence>
<dbReference type="Gene3D" id="3.40.50.720">
    <property type="entry name" value="NAD(P)-binding Rossmann-like Domain"/>
    <property type="match status" value="1"/>
</dbReference>
<name>A0A7J6W9M3_THATH</name>
<sequence>MPHVVAKSISNANEPGEIEAEFARVGTKTIIKKFLSLRDAAIAKRAEAFNCPISYFSRSEEPNTGYKYYSNNLYLAANCQILVVCPLTKETHHVVNREVIDTLGPKGLIINIGRGPYTNEPELVSVLVDGRLAGVGLDVHENEPEVPEQLLGLDNVVLLLM</sequence>